<protein>
    <recommendedName>
        <fullName evidence="3">DNA topoisomerase</fullName>
        <ecNumber evidence="3">5.6.2.1</ecNumber>
    </recommendedName>
    <alternativeName>
        <fullName evidence="12">Omega-protein</fullName>
    </alternativeName>
    <alternativeName>
        <fullName evidence="11">Relaxing enzyme</fullName>
    </alternativeName>
    <alternativeName>
        <fullName evidence="9">Swivelase</fullName>
    </alternativeName>
    <alternativeName>
        <fullName evidence="10">Untwisting enzyme</fullName>
    </alternativeName>
</protein>
<dbReference type="InterPro" id="IPR013497">
    <property type="entry name" value="Topo_IA_cen"/>
</dbReference>
<dbReference type="GO" id="GO:0003677">
    <property type="term" value="F:DNA binding"/>
    <property type="evidence" value="ECO:0007669"/>
    <property type="project" value="UniProtKB-KW"/>
</dbReference>
<keyword evidence="16" id="KW-1185">Reference proteome</keyword>
<feature type="domain" description="Topo IA-type catalytic" evidence="14">
    <location>
        <begin position="158"/>
        <end position="610"/>
    </location>
</feature>
<dbReference type="InterPro" id="IPR034144">
    <property type="entry name" value="TOPRIM_TopoIII"/>
</dbReference>
<dbReference type="GO" id="GO:0006281">
    <property type="term" value="P:DNA repair"/>
    <property type="evidence" value="ECO:0007669"/>
    <property type="project" value="TreeGrafter"/>
</dbReference>
<comment type="catalytic activity">
    <reaction evidence="1">
        <text>ATP-independent breakage of single-stranded DNA, followed by passage and rejoining.</text>
        <dbReference type="EC" id="5.6.2.1"/>
    </reaction>
</comment>
<keyword evidence="6" id="KW-0799">Topoisomerase</keyword>
<comment type="similarity">
    <text evidence="2">Belongs to the type IA topoisomerase family.</text>
</comment>
<evidence type="ECO:0000256" key="7">
    <source>
        <dbReference type="ARBA" id="ARBA00023125"/>
    </source>
</evidence>
<reference evidence="15 16" key="1">
    <citation type="submission" date="2019-11" db="EMBL/GenBank/DDBJ databases">
        <title>Type strains purchased from KCTC, JCM and DSMZ.</title>
        <authorList>
            <person name="Lu H."/>
        </authorList>
    </citation>
    <scope>NUCLEOTIDE SEQUENCE [LARGE SCALE GENOMIC DNA]</scope>
    <source>
        <strain evidence="15 16">KCTC 42409</strain>
    </source>
</reference>
<dbReference type="EMBL" id="WNLA01000032">
    <property type="protein sequence ID" value="MTW05872.1"/>
    <property type="molecule type" value="Genomic_DNA"/>
</dbReference>
<dbReference type="PROSITE" id="PS52039">
    <property type="entry name" value="TOPO_IA_2"/>
    <property type="match status" value="1"/>
</dbReference>
<dbReference type="Gene3D" id="2.70.20.10">
    <property type="entry name" value="Topoisomerase I, domain 3"/>
    <property type="match status" value="1"/>
</dbReference>
<dbReference type="PANTHER" id="PTHR11390:SF21">
    <property type="entry name" value="DNA TOPOISOMERASE 3-ALPHA"/>
    <property type="match status" value="1"/>
</dbReference>
<dbReference type="Pfam" id="PF01131">
    <property type="entry name" value="Topoisom_bac"/>
    <property type="match status" value="1"/>
</dbReference>
<evidence type="ECO:0000256" key="11">
    <source>
        <dbReference type="ARBA" id="ARBA00032235"/>
    </source>
</evidence>
<dbReference type="InterPro" id="IPR023406">
    <property type="entry name" value="Topo_IA_AS"/>
</dbReference>
<dbReference type="GO" id="GO:0003917">
    <property type="term" value="F:DNA topoisomerase type I (single strand cut, ATP-independent) activity"/>
    <property type="evidence" value="ECO:0007669"/>
    <property type="project" value="UniProtKB-EC"/>
</dbReference>
<keyword evidence="7" id="KW-0238">DNA-binding</keyword>
<sequence length="675" mass="74400">MRLFIAEKPSLAKDIAAVLGVTGKGNGYIECGPDKITWCFGHMLEFAEPDTYTPDDAPRHEKTGKKLWRAEDLPIIPQTWILEPKEDSKAQLEIIGKLLKSATEVVHAGDPDREGQLLVDNVLEHFNCTLPVRRFWVQSNDEVTFKKGLANLKPNSEFKGYGRAAHNRSCADWLIGMNMSRAYTLRAQRGGSRVLLTIGRVQTPTLALVVARDRQIEAFKPIPFHTLHAAVKHANGAFVAKWQAKEDQAGLDPEGRLIDTKIADSLVAKLTGTAGTVSDSREEPKTEGHPRAYSLSDISLVASNKFGYGVSEVLEICQSLYEKKFTSYPRTDCAYLPEAQHADAPRVLAAIKVVNPELATLIDLADPSIKSKTWNDAKVTAHYGLIPTMHEGSKDALNEKESNVYNLIVRAYLAQFYPVHKYTSKTLVVDIAGETFKAEGKTVTQNGWRDVYMADDPADSGDEANPDQSMPAVTVGDSVTCVKVARKDTKTRPPVRFTEASLGTAMENIDKYVEDPAHRKMLREGDGIGTPATRASIISELLRRGFIEPKGKSIVSTQVGRSMIDILPEHVKSPVLTAIYERMLKDIAAGTVDASDFMNKQENFVRDQVAKANAGSVVIAGAETRQVSTVHKCRVCKLGLVRHTGKQPWWGCSGYPTCNERYPDLKGQPNFAAKK</sequence>
<evidence type="ECO:0000313" key="16">
    <source>
        <dbReference type="Proteomes" id="UP000484015"/>
    </source>
</evidence>
<dbReference type="Gene3D" id="1.10.460.10">
    <property type="entry name" value="Topoisomerase I, domain 2"/>
    <property type="match status" value="1"/>
</dbReference>
<dbReference type="InterPro" id="IPR013825">
    <property type="entry name" value="Topo_IA_cen_sub2"/>
</dbReference>
<dbReference type="NCBIfam" id="TIGR01056">
    <property type="entry name" value="topB"/>
    <property type="match status" value="1"/>
</dbReference>
<dbReference type="SMART" id="SM00493">
    <property type="entry name" value="TOPRIM"/>
    <property type="match status" value="1"/>
</dbReference>
<dbReference type="CDD" id="cd00186">
    <property type="entry name" value="TOP1Ac"/>
    <property type="match status" value="1"/>
</dbReference>
<feature type="domain" description="Toprim" evidence="13">
    <location>
        <begin position="1"/>
        <end position="141"/>
    </location>
</feature>
<dbReference type="SMART" id="SM00437">
    <property type="entry name" value="TOP1Ac"/>
    <property type="match status" value="1"/>
</dbReference>
<dbReference type="InterPro" id="IPR023405">
    <property type="entry name" value="Topo_IA_core_domain"/>
</dbReference>
<organism evidence="15 16">
    <name type="scientific">Pseudoduganella ginsengisoli</name>
    <dbReference type="NCBI Taxonomy" id="1462440"/>
    <lineage>
        <taxon>Bacteria</taxon>
        <taxon>Pseudomonadati</taxon>
        <taxon>Pseudomonadota</taxon>
        <taxon>Betaproteobacteria</taxon>
        <taxon>Burkholderiales</taxon>
        <taxon>Oxalobacteraceae</taxon>
        <taxon>Telluria group</taxon>
        <taxon>Pseudoduganella</taxon>
    </lineage>
</organism>
<evidence type="ECO:0000256" key="6">
    <source>
        <dbReference type="ARBA" id="ARBA00023029"/>
    </source>
</evidence>
<dbReference type="PROSITE" id="PS50880">
    <property type="entry name" value="TOPRIM"/>
    <property type="match status" value="1"/>
</dbReference>
<dbReference type="Pfam" id="PF01751">
    <property type="entry name" value="Toprim"/>
    <property type="match status" value="1"/>
</dbReference>
<dbReference type="EC" id="5.6.2.1" evidence="3"/>
<evidence type="ECO:0000256" key="12">
    <source>
        <dbReference type="ARBA" id="ARBA00032877"/>
    </source>
</evidence>
<evidence type="ECO:0000256" key="3">
    <source>
        <dbReference type="ARBA" id="ARBA00012891"/>
    </source>
</evidence>
<dbReference type="AlphaFoldDB" id="A0A6L6Q9G9"/>
<evidence type="ECO:0000256" key="1">
    <source>
        <dbReference type="ARBA" id="ARBA00000213"/>
    </source>
</evidence>
<dbReference type="GO" id="GO:0043597">
    <property type="term" value="C:cytoplasmic replication fork"/>
    <property type="evidence" value="ECO:0007669"/>
    <property type="project" value="TreeGrafter"/>
</dbReference>
<dbReference type="PANTHER" id="PTHR11390">
    <property type="entry name" value="PROKARYOTIC DNA TOPOISOMERASE"/>
    <property type="match status" value="1"/>
</dbReference>
<evidence type="ECO:0000313" key="15">
    <source>
        <dbReference type="EMBL" id="MTW05872.1"/>
    </source>
</evidence>
<dbReference type="InterPro" id="IPR003601">
    <property type="entry name" value="Topo_IA_2"/>
</dbReference>
<keyword evidence="5" id="KW-0460">Magnesium</keyword>
<dbReference type="SUPFAM" id="SSF56712">
    <property type="entry name" value="Prokaryotic type I DNA topoisomerase"/>
    <property type="match status" value="1"/>
</dbReference>
<comment type="caution">
    <text evidence="15">The sequence shown here is derived from an EMBL/GenBank/DDBJ whole genome shotgun (WGS) entry which is preliminary data.</text>
</comment>
<evidence type="ECO:0000256" key="10">
    <source>
        <dbReference type="ARBA" id="ARBA00031985"/>
    </source>
</evidence>
<dbReference type="Gene3D" id="1.10.290.10">
    <property type="entry name" value="Topoisomerase I, domain 4"/>
    <property type="match status" value="1"/>
</dbReference>
<dbReference type="RefSeq" id="WP_155442216.1">
    <property type="nucleotide sequence ID" value="NZ_WNLA01000032.1"/>
</dbReference>
<dbReference type="OrthoDB" id="9803554at2"/>
<accession>A0A6L6Q9G9</accession>
<dbReference type="InterPro" id="IPR013824">
    <property type="entry name" value="Topo_IA_cen_sub1"/>
</dbReference>
<dbReference type="GO" id="GO:0006265">
    <property type="term" value="P:DNA topological change"/>
    <property type="evidence" value="ECO:0007669"/>
    <property type="project" value="InterPro"/>
</dbReference>
<dbReference type="NCBIfam" id="NF005829">
    <property type="entry name" value="PRK07726.1"/>
    <property type="match status" value="1"/>
</dbReference>
<dbReference type="Gene3D" id="3.40.50.140">
    <property type="match status" value="1"/>
</dbReference>
<evidence type="ECO:0000259" key="14">
    <source>
        <dbReference type="PROSITE" id="PS52039"/>
    </source>
</evidence>
<dbReference type="PROSITE" id="PS00396">
    <property type="entry name" value="TOPO_IA_1"/>
    <property type="match status" value="1"/>
</dbReference>
<name>A0A6L6Q9G9_9BURK</name>
<dbReference type="InterPro" id="IPR000380">
    <property type="entry name" value="Topo_IA"/>
</dbReference>
<keyword evidence="8 15" id="KW-0413">Isomerase</keyword>
<dbReference type="CDD" id="cd03362">
    <property type="entry name" value="TOPRIM_TopoIA_TopoIII"/>
    <property type="match status" value="1"/>
</dbReference>
<dbReference type="GO" id="GO:0046872">
    <property type="term" value="F:metal ion binding"/>
    <property type="evidence" value="ECO:0007669"/>
    <property type="project" value="UniProtKB-KW"/>
</dbReference>
<dbReference type="Proteomes" id="UP000484015">
    <property type="component" value="Unassembled WGS sequence"/>
</dbReference>
<dbReference type="InterPro" id="IPR005738">
    <property type="entry name" value="TopoIII"/>
</dbReference>
<evidence type="ECO:0000256" key="2">
    <source>
        <dbReference type="ARBA" id="ARBA00009446"/>
    </source>
</evidence>
<evidence type="ECO:0000256" key="5">
    <source>
        <dbReference type="ARBA" id="ARBA00022842"/>
    </source>
</evidence>
<keyword evidence="4" id="KW-0479">Metal-binding</keyword>
<proteinExistence type="inferred from homology"/>
<evidence type="ECO:0000259" key="13">
    <source>
        <dbReference type="PROSITE" id="PS50880"/>
    </source>
</evidence>
<gene>
    <name evidence="15" type="primary">topB</name>
    <name evidence="15" type="ORF">GM668_27720</name>
</gene>
<dbReference type="GO" id="GO:0006310">
    <property type="term" value="P:DNA recombination"/>
    <property type="evidence" value="ECO:0007669"/>
    <property type="project" value="TreeGrafter"/>
</dbReference>
<evidence type="ECO:0000256" key="4">
    <source>
        <dbReference type="ARBA" id="ARBA00022723"/>
    </source>
</evidence>
<dbReference type="InterPro" id="IPR003602">
    <property type="entry name" value="Topo_IA_DNA-bd_dom"/>
</dbReference>
<dbReference type="PRINTS" id="PR00417">
    <property type="entry name" value="PRTPISMRASEI"/>
</dbReference>
<dbReference type="InterPro" id="IPR013826">
    <property type="entry name" value="Topo_IA_cen_sub3"/>
</dbReference>
<evidence type="ECO:0000256" key="9">
    <source>
        <dbReference type="ARBA" id="ARBA00030003"/>
    </source>
</evidence>
<dbReference type="InterPro" id="IPR006171">
    <property type="entry name" value="TOPRIM_dom"/>
</dbReference>
<dbReference type="SMART" id="SM00436">
    <property type="entry name" value="TOP1Bc"/>
    <property type="match status" value="1"/>
</dbReference>
<evidence type="ECO:0000256" key="8">
    <source>
        <dbReference type="ARBA" id="ARBA00023235"/>
    </source>
</evidence>